<accession>A0A0J7LB97</accession>
<dbReference type="InterPro" id="IPR020846">
    <property type="entry name" value="MFS_dom"/>
</dbReference>
<feature type="domain" description="Major facilitator superfamily (MFS) profile" evidence="6">
    <location>
        <begin position="18"/>
        <end position="148"/>
    </location>
</feature>
<evidence type="ECO:0000256" key="2">
    <source>
        <dbReference type="ARBA" id="ARBA00022692"/>
    </source>
</evidence>
<keyword evidence="2 5" id="KW-0812">Transmembrane</keyword>
<dbReference type="AlphaFoldDB" id="A0A0J7LB97"/>
<dbReference type="PaxDb" id="67767-A0A0J7LB97"/>
<comment type="subcellular location">
    <subcellularLocation>
        <location evidence="1">Membrane</location>
        <topology evidence="1">Multi-pass membrane protein</topology>
    </subcellularLocation>
</comment>
<keyword evidence="7" id="KW-0813">Transport</keyword>
<dbReference type="Gene3D" id="1.20.1250.20">
    <property type="entry name" value="MFS general substrate transporter like domains"/>
    <property type="match status" value="1"/>
</dbReference>
<evidence type="ECO:0000256" key="1">
    <source>
        <dbReference type="ARBA" id="ARBA00004141"/>
    </source>
</evidence>
<dbReference type="Proteomes" id="UP000036403">
    <property type="component" value="Unassembled WGS sequence"/>
</dbReference>
<dbReference type="InterPro" id="IPR036259">
    <property type="entry name" value="MFS_trans_sf"/>
</dbReference>
<feature type="transmembrane region" description="Helical" evidence="5">
    <location>
        <begin position="112"/>
        <end position="131"/>
    </location>
</feature>
<dbReference type="InterPro" id="IPR005828">
    <property type="entry name" value="MFS_sugar_transport-like"/>
</dbReference>
<keyword evidence="3 5" id="KW-1133">Transmembrane helix</keyword>
<proteinExistence type="predicted"/>
<dbReference type="InterPro" id="IPR050549">
    <property type="entry name" value="MFS_Trehalose_Transporter"/>
</dbReference>
<dbReference type="SUPFAM" id="SSF103473">
    <property type="entry name" value="MFS general substrate transporter"/>
    <property type="match status" value="1"/>
</dbReference>
<gene>
    <name evidence="7" type="ORF">RF55_39</name>
</gene>
<feature type="transmembrane region" description="Helical" evidence="5">
    <location>
        <begin position="57"/>
        <end position="77"/>
    </location>
</feature>
<dbReference type="PANTHER" id="PTHR48021">
    <property type="match status" value="1"/>
</dbReference>
<sequence>MVVYGEQIATYCDQRASFLRAACIGGFSLGCGLGWSAPCVEILKSDKYNLDDFSTDVIASVFPVGAALGTLVVPLLIDRIGRKWTMMVLIPAFVGGWILLICAGSLVPLFVMGRIATGACGGMFCVLAPMYSAEISEKQIRGILDLGN</sequence>
<dbReference type="Pfam" id="PF00083">
    <property type="entry name" value="Sugar_tr"/>
    <property type="match status" value="1"/>
</dbReference>
<dbReference type="EMBL" id="LBMM01000014">
    <property type="protein sequence ID" value="KMR05350.1"/>
    <property type="molecule type" value="Genomic_DNA"/>
</dbReference>
<dbReference type="GO" id="GO:0022857">
    <property type="term" value="F:transmembrane transporter activity"/>
    <property type="evidence" value="ECO:0007669"/>
    <property type="project" value="InterPro"/>
</dbReference>
<feature type="transmembrane region" description="Helical" evidence="5">
    <location>
        <begin position="18"/>
        <end position="37"/>
    </location>
</feature>
<evidence type="ECO:0000256" key="4">
    <source>
        <dbReference type="ARBA" id="ARBA00023136"/>
    </source>
</evidence>
<evidence type="ECO:0000256" key="5">
    <source>
        <dbReference type="SAM" id="Phobius"/>
    </source>
</evidence>
<keyword evidence="8" id="KW-1185">Reference proteome</keyword>
<dbReference type="STRING" id="67767.A0A0J7LB97"/>
<evidence type="ECO:0000313" key="8">
    <source>
        <dbReference type="Proteomes" id="UP000036403"/>
    </source>
</evidence>
<dbReference type="OrthoDB" id="6612291at2759"/>
<dbReference type="PROSITE" id="PS50850">
    <property type="entry name" value="MFS"/>
    <property type="match status" value="1"/>
</dbReference>
<dbReference type="GO" id="GO:0016020">
    <property type="term" value="C:membrane"/>
    <property type="evidence" value="ECO:0007669"/>
    <property type="project" value="UniProtKB-SubCell"/>
</dbReference>
<keyword evidence="4 5" id="KW-0472">Membrane</keyword>
<name>A0A0J7LB97_LASNI</name>
<keyword evidence="7" id="KW-0762">Sugar transport</keyword>
<comment type="caution">
    <text evidence="7">The sequence shown here is derived from an EMBL/GenBank/DDBJ whole genome shotgun (WGS) entry which is preliminary data.</text>
</comment>
<dbReference type="PANTHER" id="PTHR48021:SF1">
    <property type="entry name" value="GH07001P-RELATED"/>
    <property type="match status" value="1"/>
</dbReference>
<reference evidence="7 8" key="1">
    <citation type="submission" date="2015-04" db="EMBL/GenBank/DDBJ databases">
        <title>Lasius niger genome sequencing.</title>
        <authorList>
            <person name="Konorov E.A."/>
            <person name="Nikitin M.A."/>
            <person name="Kirill M.V."/>
            <person name="Chang P."/>
        </authorList>
    </citation>
    <scope>NUCLEOTIDE SEQUENCE [LARGE SCALE GENOMIC DNA]</scope>
    <source>
        <tissue evidence="7">Whole</tissue>
    </source>
</reference>
<feature type="transmembrane region" description="Helical" evidence="5">
    <location>
        <begin position="84"/>
        <end position="106"/>
    </location>
</feature>
<protein>
    <submittedName>
        <fullName evidence="7">Solute carrier family facilitated glucose transporter member 8</fullName>
    </submittedName>
</protein>
<evidence type="ECO:0000256" key="3">
    <source>
        <dbReference type="ARBA" id="ARBA00022989"/>
    </source>
</evidence>
<evidence type="ECO:0000313" key="7">
    <source>
        <dbReference type="EMBL" id="KMR05350.1"/>
    </source>
</evidence>
<evidence type="ECO:0000259" key="6">
    <source>
        <dbReference type="PROSITE" id="PS50850"/>
    </source>
</evidence>
<organism evidence="7 8">
    <name type="scientific">Lasius niger</name>
    <name type="common">Black garden ant</name>
    <dbReference type="NCBI Taxonomy" id="67767"/>
    <lineage>
        <taxon>Eukaryota</taxon>
        <taxon>Metazoa</taxon>
        <taxon>Ecdysozoa</taxon>
        <taxon>Arthropoda</taxon>
        <taxon>Hexapoda</taxon>
        <taxon>Insecta</taxon>
        <taxon>Pterygota</taxon>
        <taxon>Neoptera</taxon>
        <taxon>Endopterygota</taxon>
        <taxon>Hymenoptera</taxon>
        <taxon>Apocrita</taxon>
        <taxon>Aculeata</taxon>
        <taxon>Formicoidea</taxon>
        <taxon>Formicidae</taxon>
        <taxon>Formicinae</taxon>
        <taxon>Lasius</taxon>
        <taxon>Lasius</taxon>
    </lineage>
</organism>